<feature type="non-terminal residue" evidence="1">
    <location>
        <position position="57"/>
    </location>
</feature>
<reference evidence="1 2" key="1">
    <citation type="submission" date="2019-03" db="EMBL/GenBank/DDBJ databases">
        <title>Draft genome sequence of Xylaria hypoxylon DSM 108379, a ubiquitous saprotrophic-parasitic fungi on hardwood.</title>
        <authorList>
            <person name="Buettner E."/>
            <person name="Leonhardt S."/>
            <person name="Gebauer A.M."/>
            <person name="Liers C."/>
            <person name="Hofrichter M."/>
            <person name="Kellner H."/>
        </authorList>
    </citation>
    <scope>NUCLEOTIDE SEQUENCE [LARGE SCALE GENOMIC DNA]</scope>
    <source>
        <strain evidence="1 2">DSM 108379</strain>
    </source>
</reference>
<dbReference type="EMBL" id="SKBN01000272">
    <property type="protein sequence ID" value="TGJ79645.1"/>
    <property type="molecule type" value="Genomic_DNA"/>
</dbReference>
<protein>
    <submittedName>
        <fullName evidence="1">Uncharacterized protein</fullName>
    </submittedName>
</protein>
<name>A0A4Z0YK88_9PEZI</name>
<dbReference type="OrthoDB" id="1914176at2759"/>
<evidence type="ECO:0000313" key="1">
    <source>
        <dbReference type="EMBL" id="TGJ79645.1"/>
    </source>
</evidence>
<proteinExistence type="predicted"/>
<organism evidence="1 2">
    <name type="scientific">Xylaria hypoxylon</name>
    <dbReference type="NCBI Taxonomy" id="37992"/>
    <lineage>
        <taxon>Eukaryota</taxon>
        <taxon>Fungi</taxon>
        <taxon>Dikarya</taxon>
        <taxon>Ascomycota</taxon>
        <taxon>Pezizomycotina</taxon>
        <taxon>Sordariomycetes</taxon>
        <taxon>Xylariomycetidae</taxon>
        <taxon>Xylariales</taxon>
        <taxon>Xylariaceae</taxon>
        <taxon>Xylaria</taxon>
    </lineage>
</organism>
<comment type="caution">
    <text evidence="1">The sequence shown here is derived from an EMBL/GenBank/DDBJ whole genome shotgun (WGS) entry which is preliminary data.</text>
</comment>
<evidence type="ECO:0000313" key="2">
    <source>
        <dbReference type="Proteomes" id="UP000297716"/>
    </source>
</evidence>
<keyword evidence="2" id="KW-1185">Reference proteome</keyword>
<dbReference type="AlphaFoldDB" id="A0A4Z0YK88"/>
<dbReference type="Proteomes" id="UP000297716">
    <property type="component" value="Unassembled WGS sequence"/>
</dbReference>
<sequence>MAAATTAASPSPTDLAQQILDHGAPNYSFSFSPFLRRTYGHGYSPNRAPCKAFLAGH</sequence>
<gene>
    <name evidence="1" type="ORF">E0Z10_g9108</name>
</gene>
<dbReference type="STRING" id="37992.A0A4Z0YK88"/>
<accession>A0A4Z0YK88</accession>